<dbReference type="Proteomes" id="UP000548476">
    <property type="component" value="Unassembled WGS sequence"/>
</dbReference>
<reference evidence="2 3" key="1">
    <citation type="submission" date="2020-08" db="EMBL/GenBank/DDBJ databases">
        <title>Genomic Encyclopedia of Type Strains, Phase IV (KMG-IV): sequencing the most valuable type-strain genomes for metagenomic binning, comparative biology and taxonomic classification.</title>
        <authorList>
            <person name="Goeker M."/>
        </authorList>
    </citation>
    <scope>NUCLEOTIDE SEQUENCE [LARGE SCALE GENOMIC DNA]</scope>
    <source>
        <strain evidence="2 3">YIM 65646</strain>
    </source>
</reference>
<dbReference type="AlphaFoldDB" id="A0A841G0P9"/>
<evidence type="ECO:0000313" key="2">
    <source>
        <dbReference type="EMBL" id="MBB6037740.1"/>
    </source>
</evidence>
<sequence>MRAKPCRCTYSGNTAIVADRPLGYRGEPFAECEQCRGDGAVLIACEPCAGGGQIRSQRVGTVVNIETAALASFEITPEADLPLHRADNGRWFIDTPKIVSSLLDEVGAVELLPDGGTGKPQTLLQIALPEGFTPDLPTMERQRMIRDGLVSGRPRRWSAYLATSAPRQSTAPETTLRELCRIADLMHVDLVIERRPFPASSPRFEVRLEPAGARLRDGNLRWHHGTLTEALAYTSVDRALHYMWLYRDRSTPARRIRPNAKGSAPAQNVAIAAIEQRLTDTGGTAGTAIAVWREGTWHYRLVAVVGENTTMTRLPTGQISHRTQSVYAIATRIPDPTYLGEATQTQPCAACVTGTAWERCSCAYALTVPETDCPRCAGTGQVPQEGSCSACGGVGFHQWEGTVTVTDLAARTVHLDWCIPFDADIEHVDTTPAGDPIYQLPAEYRLATILAGFGVDRERLVDESGTPITHDLHDGLVTAAASDNVQQVIGRYIARTMWGRGAGRMFLFITPAPDSTSEQLSRLISILTGLGIGLRVSLCSYKHLAGDAGATQGERWEVRAVHLDAPPQATICSHHTLGDAVDQLARSLPVELFNSATNHGPTQLLPAPSQAPQDSELADGFEELVRALAERYTPPTGTTVTCLITPTGTTVTLTSPRQEPVELAHAGTFTEAITTLTAASRLTNTVGNPDAPPSSGQPKS</sequence>
<evidence type="ECO:0000256" key="1">
    <source>
        <dbReference type="SAM" id="MobiDB-lite"/>
    </source>
</evidence>
<keyword evidence="3" id="KW-1185">Reference proteome</keyword>
<proteinExistence type="predicted"/>
<organism evidence="2 3">
    <name type="scientific">Phytomonospora endophytica</name>
    <dbReference type="NCBI Taxonomy" id="714109"/>
    <lineage>
        <taxon>Bacteria</taxon>
        <taxon>Bacillati</taxon>
        <taxon>Actinomycetota</taxon>
        <taxon>Actinomycetes</taxon>
        <taxon>Micromonosporales</taxon>
        <taxon>Micromonosporaceae</taxon>
        <taxon>Phytomonospora</taxon>
    </lineage>
</organism>
<evidence type="ECO:0000313" key="3">
    <source>
        <dbReference type="Proteomes" id="UP000548476"/>
    </source>
</evidence>
<dbReference type="EMBL" id="JACHGT010000013">
    <property type="protein sequence ID" value="MBB6037740.1"/>
    <property type="molecule type" value="Genomic_DNA"/>
</dbReference>
<protein>
    <submittedName>
        <fullName evidence="2">Uncharacterized protein</fullName>
    </submittedName>
</protein>
<name>A0A841G0P9_9ACTN</name>
<accession>A0A841G0P9</accession>
<gene>
    <name evidence="2" type="ORF">HNR73_005618</name>
</gene>
<dbReference type="RefSeq" id="WP_184790549.1">
    <property type="nucleotide sequence ID" value="NZ_BONT01000054.1"/>
</dbReference>
<feature type="region of interest" description="Disordered" evidence="1">
    <location>
        <begin position="681"/>
        <end position="700"/>
    </location>
</feature>
<comment type="caution">
    <text evidence="2">The sequence shown here is derived from an EMBL/GenBank/DDBJ whole genome shotgun (WGS) entry which is preliminary data.</text>
</comment>